<accession>A0A848QLX3</accession>
<comment type="caution">
    <text evidence="1">The sequence shown here is derived from an EMBL/GenBank/DDBJ whole genome shotgun (WGS) entry which is preliminary data.</text>
</comment>
<name>A0A848QLX3_9SPHN</name>
<proteinExistence type="predicted"/>
<evidence type="ECO:0000313" key="2">
    <source>
        <dbReference type="Proteomes" id="UP000561181"/>
    </source>
</evidence>
<dbReference type="EMBL" id="JABCRE010000002">
    <property type="protein sequence ID" value="NMW31740.1"/>
    <property type="molecule type" value="Genomic_DNA"/>
</dbReference>
<dbReference type="AlphaFoldDB" id="A0A848QLX3"/>
<protein>
    <submittedName>
        <fullName evidence="1">Uncharacterized protein</fullName>
    </submittedName>
</protein>
<sequence>MTVHFAAARNANTSPVARVLTRRPIMRVANDNGRLSNGLGRDNPLMQAALRHFAQHGLSAAEEAKKSAEEAFFAGDRVAYDWWVGICRTIDKRLAAEIQRKNSIG</sequence>
<dbReference type="RefSeq" id="WP_170011499.1">
    <property type="nucleotide sequence ID" value="NZ_JABCRE010000002.1"/>
</dbReference>
<gene>
    <name evidence="1" type="ORF">HKD42_06675</name>
</gene>
<keyword evidence="2" id="KW-1185">Reference proteome</keyword>
<dbReference type="Proteomes" id="UP000561181">
    <property type="component" value="Unassembled WGS sequence"/>
</dbReference>
<reference evidence="1 2" key="1">
    <citation type="submission" date="2020-04" db="EMBL/GenBank/DDBJ databases">
        <authorList>
            <person name="Liu A."/>
        </authorList>
    </citation>
    <scope>NUCLEOTIDE SEQUENCE [LARGE SCALE GENOMIC DNA]</scope>
    <source>
        <strain evidence="1 2">RZ02</strain>
    </source>
</reference>
<evidence type="ECO:0000313" key="1">
    <source>
        <dbReference type="EMBL" id="NMW31740.1"/>
    </source>
</evidence>
<organism evidence="1 2">
    <name type="scientific">Pontixanthobacter rizhaonensis</name>
    <dbReference type="NCBI Taxonomy" id="2730337"/>
    <lineage>
        <taxon>Bacteria</taxon>
        <taxon>Pseudomonadati</taxon>
        <taxon>Pseudomonadota</taxon>
        <taxon>Alphaproteobacteria</taxon>
        <taxon>Sphingomonadales</taxon>
        <taxon>Erythrobacteraceae</taxon>
        <taxon>Pontixanthobacter</taxon>
    </lineage>
</organism>